<evidence type="ECO:0000259" key="5">
    <source>
        <dbReference type="PROSITE" id="PS51379"/>
    </source>
</evidence>
<proteinExistence type="predicted"/>
<dbReference type="AlphaFoldDB" id="X1RU64"/>
<organism evidence="6">
    <name type="scientific">marine sediment metagenome</name>
    <dbReference type="NCBI Taxonomy" id="412755"/>
    <lineage>
        <taxon>unclassified sequences</taxon>
        <taxon>metagenomes</taxon>
        <taxon>ecological metagenomes</taxon>
    </lineage>
</organism>
<name>X1RU64_9ZZZZ</name>
<dbReference type="InterPro" id="IPR017900">
    <property type="entry name" value="4Fe4S_Fe_S_CS"/>
</dbReference>
<dbReference type="SUPFAM" id="SSF54862">
    <property type="entry name" value="4Fe-4S ferredoxins"/>
    <property type="match status" value="1"/>
</dbReference>
<dbReference type="Pfam" id="PF12800">
    <property type="entry name" value="Fer4_4"/>
    <property type="match status" value="1"/>
</dbReference>
<evidence type="ECO:0000256" key="1">
    <source>
        <dbReference type="ARBA" id="ARBA00022485"/>
    </source>
</evidence>
<keyword evidence="2" id="KW-0479">Metal-binding</keyword>
<evidence type="ECO:0000256" key="4">
    <source>
        <dbReference type="ARBA" id="ARBA00023014"/>
    </source>
</evidence>
<dbReference type="InterPro" id="IPR050954">
    <property type="entry name" value="ET_IronSulfur_Cluster-Binding"/>
</dbReference>
<dbReference type="PROSITE" id="PS51379">
    <property type="entry name" value="4FE4S_FER_2"/>
    <property type="match status" value="3"/>
</dbReference>
<keyword evidence="4" id="KW-0411">Iron-sulfur</keyword>
<comment type="caution">
    <text evidence="6">The sequence shown here is derived from an EMBL/GenBank/DDBJ whole genome shotgun (WGS) entry which is preliminary data.</text>
</comment>
<gene>
    <name evidence="6" type="ORF">S12H4_14776</name>
</gene>
<keyword evidence="3" id="KW-0408">Iron</keyword>
<evidence type="ECO:0000256" key="3">
    <source>
        <dbReference type="ARBA" id="ARBA00023004"/>
    </source>
</evidence>
<evidence type="ECO:0000256" key="2">
    <source>
        <dbReference type="ARBA" id="ARBA00022723"/>
    </source>
</evidence>
<feature type="domain" description="4Fe-4S ferredoxin-type" evidence="5">
    <location>
        <begin position="3"/>
        <end position="31"/>
    </location>
</feature>
<feature type="domain" description="4Fe-4S ferredoxin-type" evidence="5">
    <location>
        <begin position="38"/>
        <end position="69"/>
    </location>
</feature>
<dbReference type="PANTHER" id="PTHR43177:SF3">
    <property type="entry name" value="PROTEIN NRFC HOMOLOG"/>
    <property type="match status" value="1"/>
</dbReference>
<dbReference type="EMBL" id="BARW01007059">
    <property type="protein sequence ID" value="GAI84213.1"/>
    <property type="molecule type" value="Genomic_DNA"/>
</dbReference>
<dbReference type="GO" id="GO:0046872">
    <property type="term" value="F:metal ion binding"/>
    <property type="evidence" value="ECO:0007669"/>
    <property type="project" value="UniProtKB-KW"/>
</dbReference>
<feature type="domain" description="4Fe-4S ferredoxin-type" evidence="5">
    <location>
        <begin position="70"/>
        <end position="100"/>
    </location>
</feature>
<dbReference type="GO" id="GO:0051539">
    <property type="term" value="F:4 iron, 4 sulfur cluster binding"/>
    <property type="evidence" value="ECO:0007669"/>
    <property type="project" value="UniProtKB-KW"/>
</dbReference>
<accession>X1RU64</accession>
<dbReference type="Pfam" id="PF13247">
    <property type="entry name" value="Fer4_11"/>
    <property type="match status" value="1"/>
</dbReference>
<dbReference type="PROSITE" id="PS00198">
    <property type="entry name" value="4FE4S_FER_1"/>
    <property type="match status" value="1"/>
</dbReference>
<sequence>MAKRIVLDLDLCCGCRSCEAACKAAYKGEARIRHGEIAGEAYLPLACKHCKDPLCVAACPVDAIKRDDETGLVIRSSLICIGCQSCAYACPFGVIDAPLVRHVSQKCNLCNDREDGPRCVAACSSGALQFLTEEEIEKHEIGMRMVSKNAFFRRKA</sequence>
<dbReference type="CDD" id="cd04410">
    <property type="entry name" value="DMSOR_beta-like"/>
    <property type="match status" value="1"/>
</dbReference>
<reference evidence="6" key="1">
    <citation type="journal article" date="2014" name="Front. Microbiol.">
        <title>High frequency of phylogenetically diverse reductive dehalogenase-homologous genes in deep subseafloor sedimentary metagenomes.</title>
        <authorList>
            <person name="Kawai M."/>
            <person name="Futagami T."/>
            <person name="Toyoda A."/>
            <person name="Takaki Y."/>
            <person name="Nishi S."/>
            <person name="Hori S."/>
            <person name="Arai W."/>
            <person name="Tsubouchi T."/>
            <person name="Morono Y."/>
            <person name="Uchiyama I."/>
            <person name="Ito T."/>
            <person name="Fujiyama A."/>
            <person name="Inagaki F."/>
            <person name="Takami H."/>
        </authorList>
    </citation>
    <scope>NUCLEOTIDE SEQUENCE</scope>
    <source>
        <strain evidence="6">Expedition CK06-06</strain>
    </source>
</reference>
<protein>
    <recommendedName>
        <fullName evidence="5">4Fe-4S ferredoxin-type domain-containing protein</fullName>
    </recommendedName>
</protein>
<dbReference type="InterPro" id="IPR017896">
    <property type="entry name" value="4Fe4S_Fe-S-bd"/>
</dbReference>
<evidence type="ECO:0000313" key="6">
    <source>
        <dbReference type="EMBL" id="GAI84213.1"/>
    </source>
</evidence>
<dbReference type="Gene3D" id="3.30.70.20">
    <property type="match status" value="2"/>
</dbReference>
<dbReference type="PANTHER" id="PTHR43177">
    <property type="entry name" value="PROTEIN NRFC"/>
    <property type="match status" value="1"/>
</dbReference>
<keyword evidence="1" id="KW-0004">4Fe-4S</keyword>